<dbReference type="Proteomes" id="UP000318294">
    <property type="component" value="Unassembled WGS sequence"/>
</dbReference>
<feature type="transmembrane region" description="Helical" evidence="1">
    <location>
        <begin position="42"/>
        <end position="62"/>
    </location>
</feature>
<comment type="caution">
    <text evidence="2">The sequence shown here is derived from an EMBL/GenBank/DDBJ whole genome shotgun (WGS) entry which is preliminary data.</text>
</comment>
<protein>
    <submittedName>
        <fullName evidence="2">Uncharacterized protein</fullName>
    </submittedName>
</protein>
<keyword evidence="1" id="KW-0812">Transmembrane</keyword>
<evidence type="ECO:0000313" key="3">
    <source>
        <dbReference type="Proteomes" id="UP000318294"/>
    </source>
</evidence>
<organism evidence="2 3">
    <name type="scientific">Tepidimonas charontis</name>
    <dbReference type="NCBI Taxonomy" id="2267262"/>
    <lineage>
        <taxon>Bacteria</taxon>
        <taxon>Pseudomonadati</taxon>
        <taxon>Pseudomonadota</taxon>
        <taxon>Betaproteobacteria</taxon>
        <taxon>Burkholderiales</taxon>
        <taxon>Tepidimonas</taxon>
    </lineage>
</organism>
<keyword evidence="1" id="KW-1133">Transmembrane helix</keyword>
<reference evidence="2 3" key="1">
    <citation type="submission" date="2019-07" db="EMBL/GenBank/DDBJ databases">
        <title>Tepidimonas charontis SPSP-6 draft genome.</title>
        <authorList>
            <person name="Da Costa M.S."/>
            <person name="Froufe H.J.C."/>
            <person name="Egas C."/>
            <person name="Albuquerque L."/>
        </authorList>
    </citation>
    <scope>NUCLEOTIDE SEQUENCE [LARGE SCALE GENOMIC DNA]</scope>
    <source>
        <strain evidence="2 3">SPSP-6</strain>
    </source>
</reference>
<dbReference type="RefSeq" id="WP_201739320.1">
    <property type="nucleotide sequence ID" value="NZ_VJON01000018.1"/>
</dbReference>
<keyword evidence="1" id="KW-0472">Membrane</keyword>
<accession>A0A554XF67</accession>
<name>A0A554XF67_9BURK</name>
<dbReference type="AlphaFoldDB" id="A0A554XF67"/>
<gene>
    <name evidence="2" type="ORF">Tchar_01349</name>
</gene>
<evidence type="ECO:0000256" key="1">
    <source>
        <dbReference type="SAM" id="Phobius"/>
    </source>
</evidence>
<keyword evidence="3" id="KW-1185">Reference proteome</keyword>
<proteinExistence type="predicted"/>
<dbReference type="EMBL" id="VJON01000018">
    <property type="protein sequence ID" value="TSE34480.1"/>
    <property type="molecule type" value="Genomic_DNA"/>
</dbReference>
<evidence type="ECO:0000313" key="2">
    <source>
        <dbReference type="EMBL" id="TSE34480.1"/>
    </source>
</evidence>
<sequence length="72" mass="7440">MTPVGAMAAVGAALLVFLWVGLRVRSAEATLDAYLTARNTQSAYTLGLSFLASGLGAWILFVPPEIGAFVGP</sequence>